<feature type="compositionally biased region" description="Acidic residues" evidence="3">
    <location>
        <begin position="8"/>
        <end position="17"/>
    </location>
</feature>
<feature type="region of interest" description="Disordered" evidence="3">
    <location>
        <begin position="1"/>
        <end position="22"/>
    </location>
</feature>
<dbReference type="RefSeq" id="WP_186281035.1">
    <property type="nucleotide sequence ID" value="NZ_JACMSF010000004.1"/>
</dbReference>
<comment type="caution">
    <text evidence="5">The sequence shown here is derived from an EMBL/GenBank/DDBJ whole genome shotgun (WGS) entry which is preliminary data.</text>
</comment>
<keyword evidence="2" id="KW-0238">DNA-binding</keyword>
<dbReference type="GO" id="GO:0006260">
    <property type="term" value="P:DNA replication"/>
    <property type="evidence" value="ECO:0007669"/>
    <property type="project" value="UniProtKB-KW"/>
</dbReference>
<evidence type="ECO:0000259" key="4">
    <source>
        <dbReference type="Pfam" id="PF00772"/>
    </source>
</evidence>
<dbReference type="GO" id="GO:0005829">
    <property type="term" value="C:cytosol"/>
    <property type="evidence" value="ECO:0007669"/>
    <property type="project" value="TreeGrafter"/>
</dbReference>
<organism evidence="5 6">
    <name type="scientific">Streptomyces cupreus</name>
    <dbReference type="NCBI Taxonomy" id="2759956"/>
    <lineage>
        <taxon>Bacteria</taxon>
        <taxon>Bacillati</taxon>
        <taxon>Actinomycetota</taxon>
        <taxon>Actinomycetes</taxon>
        <taxon>Kitasatosporales</taxon>
        <taxon>Streptomycetaceae</taxon>
        <taxon>Streptomyces</taxon>
    </lineage>
</organism>
<reference evidence="5 6" key="1">
    <citation type="submission" date="2020-08" db="EMBL/GenBank/DDBJ databases">
        <title>Streptomyces sp. PSKA01 genome sequencing and assembly.</title>
        <authorList>
            <person name="Mandal S."/>
            <person name="Maiti P.K."/>
            <person name="Das P."/>
        </authorList>
    </citation>
    <scope>NUCLEOTIDE SEQUENCE [LARGE SCALE GENOMIC DNA]</scope>
    <source>
        <strain evidence="5 6">PSKA01</strain>
    </source>
</reference>
<dbReference type="SUPFAM" id="SSF48024">
    <property type="entry name" value="N-terminal domain of DnaB helicase"/>
    <property type="match status" value="2"/>
</dbReference>
<feature type="domain" description="DNA helicase DnaB-like N-terminal" evidence="4">
    <location>
        <begin position="198"/>
        <end position="284"/>
    </location>
</feature>
<keyword evidence="5" id="KW-0067">ATP-binding</keyword>
<dbReference type="PANTHER" id="PTHR30153">
    <property type="entry name" value="REPLICATIVE DNA HELICASE DNAB"/>
    <property type="match status" value="1"/>
</dbReference>
<keyword evidence="5" id="KW-0347">Helicase</keyword>
<accession>A0A7X1IZ01</accession>
<gene>
    <name evidence="5" type="ORF">H4N64_06050</name>
</gene>
<feature type="domain" description="DNA helicase DnaB-like N-terminal" evidence="4">
    <location>
        <begin position="27"/>
        <end position="125"/>
    </location>
</feature>
<dbReference type="PANTHER" id="PTHR30153:SF2">
    <property type="entry name" value="REPLICATIVE DNA HELICASE"/>
    <property type="match status" value="1"/>
</dbReference>
<dbReference type="InterPro" id="IPR016136">
    <property type="entry name" value="DNA_helicase_N/primase_C"/>
</dbReference>
<keyword evidence="6" id="KW-1185">Reference proteome</keyword>
<keyword evidence="5" id="KW-0378">Hydrolase</keyword>
<dbReference type="EMBL" id="JACMSF010000004">
    <property type="protein sequence ID" value="MBC2901170.1"/>
    <property type="molecule type" value="Genomic_DNA"/>
</dbReference>
<dbReference type="InterPro" id="IPR007693">
    <property type="entry name" value="DNA_helicase_DnaB-like_N"/>
</dbReference>
<keyword evidence="5" id="KW-0547">Nucleotide-binding</keyword>
<sequence>MPRTPAPDEPEDDLDDLPDTHPPQPVYYAEQALLGALLLEPHRLTDIAGIEPASFSTYAHGALFAAIRALPAPDPNHHAKDTTWLNAVLTAAREHARGLTASYLHTLIQICPLPRHASAYARMVETEHARGTLRDHAERLAHTATDGTLPHPVPTTLAEADALARAVDDIAARFPSHSGSLPRTPAPPSATNSDNDEEAVEEERLLLATATAHPADVEQMRWLTADDFAHPLHAGLWQCLTALARRRAPVDPVTVLWEAQQRGLLASGAEPAELLDLLGAPAGSAEYWGERILQRSVLATARHVGLRIEAFTDDPAMTPYQLILGSRRALAELSAARARWHHATSPAPTTTLAPAPTRAAVPPRAGPPRTTAPPARISR</sequence>
<dbReference type="InterPro" id="IPR036185">
    <property type="entry name" value="DNA_heli_DnaB-like_N_sf"/>
</dbReference>
<dbReference type="Pfam" id="PF00772">
    <property type="entry name" value="DnaB"/>
    <property type="match status" value="2"/>
</dbReference>
<feature type="region of interest" description="Disordered" evidence="3">
    <location>
        <begin position="174"/>
        <end position="200"/>
    </location>
</feature>
<feature type="region of interest" description="Disordered" evidence="3">
    <location>
        <begin position="341"/>
        <end position="379"/>
    </location>
</feature>
<evidence type="ECO:0000256" key="1">
    <source>
        <dbReference type="ARBA" id="ARBA00022705"/>
    </source>
</evidence>
<proteinExistence type="predicted"/>
<dbReference type="Gene3D" id="1.10.860.10">
    <property type="entry name" value="DNAb Helicase, Chain A"/>
    <property type="match status" value="2"/>
</dbReference>
<dbReference type="Proteomes" id="UP000584670">
    <property type="component" value="Unassembled WGS sequence"/>
</dbReference>
<protein>
    <submittedName>
        <fullName evidence="5">Replicative DNA helicase</fullName>
    </submittedName>
</protein>
<dbReference type="AlphaFoldDB" id="A0A7X1IZ01"/>
<keyword evidence="1" id="KW-0235">DNA replication</keyword>
<evidence type="ECO:0000256" key="2">
    <source>
        <dbReference type="ARBA" id="ARBA00023125"/>
    </source>
</evidence>
<evidence type="ECO:0000256" key="3">
    <source>
        <dbReference type="SAM" id="MobiDB-lite"/>
    </source>
</evidence>
<name>A0A7X1IZ01_9ACTN</name>
<evidence type="ECO:0000313" key="5">
    <source>
        <dbReference type="EMBL" id="MBC2901170.1"/>
    </source>
</evidence>
<dbReference type="GO" id="GO:0005524">
    <property type="term" value="F:ATP binding"/>
    <property type="evidence" value="ECO:0007669"/>
    <property type="project" value="InterPro"/>
</dbReference>
<dbReference type="GO" id="GO:0003678">
    <property type="term" value="F:DNA helicase activity"/>
    <property type="evidence" value="ECO:0007669"/>
    <property type="project" value="InterPro"/>
</dbReference>
<dbReference type="GO" id="GO:0003677">
    <property type="term" value="F:DNA binding"/>
    <property type="evidence" value="ECO:0007669"/>
    <property type="project" value="UniProtKB-KW"/>
</dbReference>
<evidence type="ECO:0000313" key="6">
    <source>
        <dbReference type="Proteomes" id="UP000584670"/>
    </source>
</evidence>